<accession>X1NJ30</accession>
<feature type="domain" description="Enolpyruvate transferase" evidence="16">
    <location>
        <begin position="3"/>
        <end position="197"/>
    </location>
</feature>
<dbReference type="GO" id="GO:0008360">
    <property type="term" value="P:regulation of cell shape"/>
    <property type="evidence" value="ECO:0007669"/>
    <property type="project" value="UniProtKB-KW"/>
</dbReference>
<reference evidence="17" key="1">
    <citation type="journal article" date="2014" name="Front. Microbiol.">
        <title>High frequency of phylogenetically diverse reductive dehalogenase-homologous genes in deep subseafloor sedimentary metagenomes.</title>
        <authorList>
            <person name="Kawai M."/>
            <person name="Futagami T."/>
            <person name="Toyoda A."/>
            <person name="Takaki Y."/>
            <person name="Nishi S."/>
            <person name="Hori S."/>
            <person name="Arai W."/>
            <person name="Tsubouchi T."/>
            <person name="Morono Y."/>
            <person name="Uchiyama I."/>
            <person name="Ito T."/>
            <person name="Fujiyama A."/>
            <person name="Inagaki F."/>
            <person name="Takami H."/>
        </authorList>
    </citation>
    <scope>NUCLEOTIDE SEQUENCE</scope>
    <source>
        <strain evidence="17">Expedition CK06-06</strain>
    </source>
</reference>
<dbReference type="GO" id="GO:0009252">
    <property type="term" value="P:peptidoglycan biosynthetic process"/>
    <property type="evidence" value="ECO:0007669"/>
    <property type="project" value="UniProtKB-KW"/>
</dbReference>
<dbReference type="InterPro" id="IPR050068">
    <property type="entry name" value="MurA_subfamily"/>
</dbReference>
<dbReference type="InterPro" id="IPR036968">
    <property type="entry name" value="Enolpyruvate_Tfrase_sf"/>
</dbReference>
<evidence type="ECO:0000256" key="8">
    <source>
        <dbReference type="ARBA" id="ARBA00023306"/>
    </source>
</evidence>
<evidence type="ECO:0000256" key="11">
    <source>
        <dbReference type="ARBA" id="ARBA00039108"/>
    </source>
</evidence>
<evidence type="ECO:0000256" key="9">
    <source>
        <dbReference type="ARBA" id="ARBA00023316"/>
    </source>
</evidence>
<keyword evidence="8" id="KW-0131">Cell cycle</keyword>
<organism evidence="17">
    <name type="scientific">marine sediment metagenome</name>
    <dbReference type="NCBI Taxonomy" id="412755"/>
    <lineage>
        <taxon>unclassified sequences</taxon>
        <taxon>metagenomes</taxon>
        <taxon>ecological metagenomes</taxon>
    </lineage>
</organism>
<evidence type="ECO:0000313" key="17">
    <source>
        <dbReference type="EMBL" id="GAI30231.1"/>
    </source>
</evidence>
<keyword evidence="7" id="KW-0573">Peptidoglycan synthesis</keyword>
<evidence type="ECO:0000256" key="12">
    <source>
        <dbReference type="ARBA" id="ARBA00039754"/>
    </source>
</evidence>
<dbReference type="GO" id="GO:0051301">
    <property type="term" value="P:cell division"/>
    <property type="evidence" value="ECO:0007669"/>
    <property type="project" value="UniProtKB-KW"/>
</dbReference>
<dbReference type="PANTHER" id="PTHR43783">
    <property type="entry name" value="UDP-N-ACETYLGLUCOSAMINE 1-CARBOXYVINYLTRANSFERASE"/>
    <property type="match status" value="1"/>
</dbReference>
<dbReference type="SUPFAM" id="SSF55205">
    <property type="entry name" value="EPT/RTPC-like"/>
    <property type="match status" value="1"/>
</dbReference>
<dbReference type="GO" id="GO:0071555">
    <property type="term" value="P:cell wall organization"/>
    <property type="evidence" value="ECO:0007669"/>
    <property type="project" value="UniProtKB-KW"/>
</dbReference>
<dbReference type="Gene3D" id="3.65.10.10">
    <property type="entry name" value="Enolpyruvate transferase domain"/>
    <property type="match status" value="1"/>
</dbReference>
<dbReference type="AlphaFoldDB" id="X1NJ30"/>
<evidence type="ECO:0000256" key="4">
    <source>
        <dbReference type="ARBA" id="ARBA00022618"/>
    </source>
</evidence>
<evidence type="ECO:0000256" key="1">
    <source>
        <dbReference type="ARBA" id="ARBA00004496"/>
    </source>
</evidence>
<comment type="pathway">
    <text evidence="2">Cell wall biogenesis; peptidoglycan biosynthesis.</text>
</comment>
<comment type="subcellular location">
    <subcellularLocation>
        <location evidence="1">Cytoplasm</location>
    </subcellularLocation>
</comment>
<keyword evidence="4" id="KW-0132">Cell division</keyword>
<name>X1NJ30_9ZZZZ</name>
<dbReference type="InterPro" id="IPR001986">
    <property type="entry name" value="Enolpyruvate_Tfrase_dom"/>
</dbReference>
<evidence type="ECO:0000256" key="15">
    <source>
        <dbReference type="ARBA" id="ARBA00047527"/>
    </source>
</evidence>
<keyword evidence="5" id="KW-0808">Transferase</keyword>
<keyword evidence="9" id="KW-0961">Cell wall biogenesis/degradation</keyword>
<comment type="caution">
    <text evidence="17">The sequence shown here is derived from an EMBL/GenBank/DDBJ whole genome shotgun (WGS) entry which is preliminary data.</text>
</comment>
<dbReference type="GO" id="GO:0005737">
    <property type="term" value="C:cytoplasm"/>
    <property type="evidence" value="ECO:0007669"/>
    <property type="project" value="UniProtKB-SubCell"/>
</dbReference>
<evidence type="ECO:0000256" key="5">
    <source>
        <dbReference type="ARBA" id="ARBA00022679"/>
    </source>
</evidence>
<sequence>MQPVEYQVIPDRIEAGTFMVAAAITAGELKLINCRLDDMMAVVDRLRNIGVTVDLDRSRKSDSSVLCPLSSVVVARNGPIKSADITTEPYPGFPTDLQAQFMALLSLAEGDSVIIEKIFPDRFMHVAELNRMAANLRKEGATVIVAGVKNLVGAPVMASDLRASAALVLAGLAADGTTVVNRVYHIDRGYERIEERLNPAGAKISRESI</sequence>
<dbReference type="Pfam" id="PF00275">
    <property type="entry name" value="EPSP_synthase"/>
    <property type="match status" value="1"/>
</dbReference>
<dbReference type="EMBL" id="BARV01018048">
    <property type="protein sequence ID" value="GAI30231.1"/>
    <property type="molecule type" value="Genomic_DNA"/>
</dbReference>
<evidence type="ECO:0000256" key="7">
    <source>
        <dbReference type="ARBA" id="ARBA00022984"/>
    </source>
</evidence>
<evidence type="ECO:0000256" key="2">
    <source>
        <dbReference type="ARBA" id="ARBA00004752"/>
    </source>
</evidence>
<comment type="catalytic activity">
    <reaction evidence="15">
        <text>phosphoenolpyruvate + UDP-N-acetyl-alpha-D-glucosamine = UDP-N-acetyl-3-O-(1-carboxyvinyl)-alpha-D-glucosamine + phosphate</text>
        <dbReference type="Rhea" id="RHEA:18681"/>
        <dbReference type="ChEBI" id="CHEBI:43474"/>
        <dbReference type="ChEBI" id="CHEBI:57705"/>
        <dbReference type="ChEBI" id="CHEBI:58702"/>
        <dbReference type="ChEBI" id="CHEBI:68483"/>
        <dbReference type="EC" id="2.5.1.7"/>
    </reaction>
</comment>
<evidence type="ECO:0000256" key="13">
    <source>
        <dbReference type="ARBA" id="ARBA00042443"/>
    </source>
</evidence>
<keyword evidence="6" id="KW-0133">Cell shape</keyword>
<dbReference type="EC" id="2.5.1.7" evidence="11"/>
<dbReference type="GO" id="GO:0008760">
    <property type="term" value="F:UDP-N-acetylglucosamine 1-carboxyvinyltransferase activity"/>
    <property type="evidence" value="ECO:0007669"/>
    <property type="project" value="UniProtKB-EC"/>
</dbReference>
<dbReference type="InterPro" id="IPR013792">
    <property type="entry name" value="RNA3'P_cycl/enolpyr_Trfase_a/b"/>
</dbReference>
<keyword evidence="3" id="KW-0963">Cytoplasm</keyword>
<evidence type="ECO:0000259" key="16">
    <source>
        <dbReference type="Pfam" id="PF00275"/>
    </source>
</evidence>
<gene>
    <name evidence="17" type="ORF">S06H3_30624</name>
</gene>
<proteinExistence type="inferred from homology"/>
<evidence type="ECO:0000256" key="6">
    <source>
        <dbReference type="ARBA" id="ARBA00022960"/>
    </source>
</evidence>
<protein>
    <recommendedName>
        <fullName evidence="12">UDP-N-acetylglucosamine 1-carboxyvinyltransferase</fullName>
        <ecNumber evidence="11">2.5.1.7</ecNumber>
    </recommendedName>
    <alternativeName>
        <fullName evidence="13">Enoylpyruvate transferase</fullName>
    </alternativeName>
    <alternativeName>
        <fullName evidence="14">UDP-N-acetylglucosamine enolpyruvyl transferase</fullName>
    </alternativeName>
</protein>
<evidence type="ECO:0000256" key="3">
    <source>
        <dbReference type="ARBA" id="ARBA00022490"/>
    </source>
</evidence>
<dbReference type="PANTHER" id="PTHR43783:SF1">
    <property type="entry name" value="UDP-N-ACETYLGLUCOSAMINE 1-CARBOXYVINYLTRANSFERASE"/>
    <property type="match status" value="1"/>
</dbReference>
<evidence type="ECO:0000256" key="14">
    <source>
        <dbReference type="ARBA" id="ARBA00042842"/>
    </source>
</evidence>
<evidence type="ECO:0000256" key="10">
    <source>
        <dbReference type="ARBA" id="ARBA00038367"/>
    </source>
</evidence>
<comment type="similarity">
    <text evidence="10">Belongs to the EPSP synthase family. MurA subfamily.</text>
</comment>